<name>A0A7W7S6C1_9ACTN</name>
<protein>
    <submittedName>
        <fullName evidence="2">TnpA family transposase</fullName>
    </submittedName>
</protein>
<dbReference type="Pfam" id="PF01526">
    <property type="entry name" value="DDE_Tnp_Tn3"/>
    <property type="match status" value="1"/>
</dbReference>
<reference evidence="2 3" key="1">
    <citation type="submission" date="2020-08" db="EMBL/GenBank/DDBJ databases">
        <title>Sequencing the genomes of 1000 actinobacteria strains.</title>
        <authorList>
            <person name="Klenk H.-P."/>
        </authorList>
    </citation>
    <scope>NUCLEOTIDE SEQUENCE [LARGE SCALE GENOMIC DNA]</scope>
    <source>
        <strain evidence="2 3">DSM 43023</strain>
    </source>
</reference>
<dbReference type="InterPro" id="IPR002513">
    <property type="entry name" value="Tn3_Tnp_DDE_dom"/>
</dbReference>
<accession>A0A7W7S6C1</accession>
<sequence>MVRVAGSLSTNQVRAYDLIKMMTADGRLTGLGNAFAHYGRIFKTLHLLQVVHVEDYRRMIGAQLNVGESRHTLARRVFFGNLGRLTRGYERGMEDQVGALGLGINAITWWNSLYIDAAVKRLEAGGLGIGPEIRSRLSPLLFEHINFHGFYPFNRPDLDGGLRELRDPNAADEQE</sequence>
<evidence type="ECO:0000313" key="2">
    <source>
        <dbReference type="EMBL" id="MBB4944287.1"/>
    </source>
</evidence>
<keyword evidence="3" id="KW-1185">Reference proteome</keyword>
<dbReference type="EMBL" id="JACHJU010000008">
    <property type="protein sequence ID" value="MBB4944287.1"/>
    <property type="molecule type" value="Genomic_DNA"/>
</dbReference>
<dbReference type="AlphaFoldDB" id="A0A7W7S6C1"/>
<dbReference type="GO" id="GO:0006313">
    <property type="term" value="P:DNA transposition"/>
    <property type="evidence" value="ECO:0007669"/>
    <property type="project" value="InterPro"/>
</dbReference>
<comment type="caution">
    <text evidence="2">The sequence shown here is derived from an EMBL/GenBank/DDBJ whole genome shotgun (WGS) entry which is preliminary data.</text>
</comment>
<proteinExistence type="predicted"/>
<gene>
    <name evidence="2" type="ORF">FHR32_008693</name>
</gene>
<evidence type="ECO:0000313" key="3">
    <source>
        <dbReference type="Proteomes" id="UP000534286"/>
    </source>
</evidence>
<feature type="domain" description="Tn3 transposase DDE" evidence="1">
    <location>
        <begin position="1"/>
        <end position="151"/>
    </location>
</feature>
<dbReference type="Proteomes" id="UP000534286">
    <property type="component" value="Unassembled WGS sequence"/>
</dbReference>
<evidence type="ECO:0000259" key="1">
    <source>
        <dbReference type="Pfam" id="PF01526"/>
    </source>
</evidence>
<organism evidence="2 3">
    <name type="scientific">Streptosporangium album</name>
    <dbReference type="NCBI Taxonomy" id="47479"/>
    <lineage>
        <taxon>Bacteria</taxon>
        <taxon>Bacillati</taxon>
        <taxon>Actinomycetota</taxon>
        <taxon>Actinomycetes</taxon>
        <taxon>Streptosporangiales</taxon>
        <taxon>Streptosporangiaceae</taxon>
        <taxon>Streptosporangium</taxon>
    </lineage>
</organism>
<dbReference type="GO" id="GO:0004803">
    <property type="term" value="F:transposase activity"/>
    <property type="evidence" value="ECO:0007669"/>
    <property type="project" value="InterPro"/>
</dbReference>